<sequence length="256" mass="28158">MAEAEAPMVATEAKAKVEVEAKAKVEEVAEVKEKGPGHYQIEHPYLCIGEPRVEYVPSSPTPSSTVVVEITWRRATQCVTTINGTSTLDRRGPVETLGSSSSSFDVPALLAASPDCHGVTNSAGDAWFDVFASFPAAAHLAPFLPGSLFDALSFHLNKAIAERPPPHLSDAVLYKQELTILDTHIHDDRLVAIRDFLGEIGAATRLAGARCGACHTLHRRELDFLRLPCSHAFHTHCIFKEFRSDIRCPTCRWRYR</sequence>
<dbReference type="InterPro" id="IPR013083">
    <property type="entry name" value="Znf_RING/FYVE/PHD"/>
</dbReference>
<feature type="domain" description="RING-type" evidence="2">
    <location>
        <begin position="211"/>
        <end position="252"/>
    </location>
</feature>
<organism evidence="3 4">
    <name type="scientific">Ananas comosus</name>
    <name type="common">Pineapple</name>
    <name type="synonym">Ananas ananas</name>
    <dbReference type="NCBI Taxonomy" id="4615"/>
    <lineage>
        <taxon>Eukaryota</taxon>
        <taxon>Viridiplantae</taxon>
        <taxon>Streptophyta</taxon>
        <taxon>Embryophyta</taxon>
        <taxon>Tracheophyta</taxon>
        <taxon>Spermatophyta</taxon>
        <taxon>Magnoliopsida</taxon>
        <taxon>Liliopsida</taxon>
        <taxon>Poales</taxon>
        <taxon>Bromeliaceae</taxon>
        <taxon>Bromelioideae</taxon>
        <taxon>Ananas</taxon>
    </lineage>
</organism>
<dbReference type="OrthoDB" id="4348522at2759"/>
<dbReference type="AlphaFoldDB" id="A0A6P5GTA5"/>
<dbReference type="PROSITE" id="PS50089">
    <property type="entry name" value="ZF_RING_2"/>
    <property type="match status" value="1"/>
</dbReference>
<proteinExistence type="predicted"/>
<keyword evidence="3" id="KW-1185">Reference proteome</keyword>
<dbReference type="Gene3D" id="3.30.40.10">
    <property type="entry name" value="Zinc/RING finger domain, C3HC4 (zinc finger)"/>
    <property type="match status" value="1"/>
</dbReference>
<keyword evidence="1" id="KW-0862">Zinc</keyword>
<dbReference type="Pfam" id="PF13639">
    <property type="entry name" value="zf-RING_2"/>
    <property type="match status" value="1"/>
</dbReference>
<dbReference type="SMART" id="SM00184">
    <property type="entry name" value="RING"/>
    <property type="match status" value="1"/>
</dbReference>
<reference evidence="3" key="1">
    <citation type="journal article" date="2015" name="Nat. Genet.">
        <title>The pineapple genome and the evolution of CAM photosynthesis.</title>
        <authorList>
            <person name="Ming R."/>
            <person name="VanBuren R."/>
            <person name="Wai C.M."/>
            <person name="Tang H."/>
            <person name="Schatz M.C."/>
            <person name="Bowers J.E."/>
            <person name="Lyons E."/>
            <person name="Wang M.L."/>
            <person name="Chen J."/>
            <person name="Biggers E."/>
            <person name="Zhang J."/>
            <person name="Huang L."/>
            <person name="Zhang L."/>
            <person name="Miao W."/>
            <person name="Zhang J."/>
            <person name="Ye Z."/>
            <person name="Miao C."/>
            <person name="Lin Z."/>
            <person name="Wang H."/>
            <person name="Zhou H."/>
            <person name="Yim W.C."/>
            <person name="Priest H.D."/>
            <person name="Zheng C."/>
            <person name="Woodhouse M."/>
            <person name="Edger P.P."/>
            <person name="Guyot R."/>
            <person name="Guo H.B."/>
            <person name="Guo H."/>
            <person name="Zheng G."/>
            <person name="Singh R."/>
            <person name="Sharma A."/>
            <person name="Min X."/>
            <person name="Zheng Y."/>
            <person name="Lee H."/>
            <person name="Gurtowski J."/>
            <person name="Sedlazeck F.J."/>
            <person name="Harkess A."/>
            <person name="McKain M.R."/>
            <person name="Liao Z."/>
            <person name="Fang J."/>
            <person name="Liu J."/>
            <person name="Zhang X."/>
            <person name="Zhang Q."/>
            <person name="Hu W."/>
            <person name="Qin Y."/>
            <person name="Wang K."/>
            <person name="Chen L.Y."/>
            <person name="Shirley N."/>
            <person name="Lin Y.R."/>
            <person name="Liu L.Y."/>
            <person name="Hernandez A.G."/>
            <person name="Wright C.L."/>
            <person name="Bulone V."/>
            <person name="Tuskan G.A."/>
            <person name="Heath K."/>
            <person name="Zee F."/>
            <person name="Moore P.H."/>
            <person name="Sunkar R."/>
            <person name="Leebens-Mack J.H."/>
            <person name="Mockler T."/>
            <person name="Bennetzen J.L."/>
            <person name="Freeling M."/>
            <person name="Sankoff D."/>
            <person name="Paterson A.H."/>
            <person name="Zhu X."/>
            <person name="Yang X."/>
            <person name="Smith J.A."/>
            <person name="Cushman J.C."/>
            <person name="Paull R.E."/>
            <person name="Yu Q."/>
        </authorList>
    </citation>
    <scope>NUCLEOTIDE SEQUENCE [LARGE SCALE GENOMIC DNA]</scope>
    <source>
        <strain evidence="3">cv. F153</strain>
    </source>
</reference>
<name>A0A6P5GTA5_ANACO</name>
<evidence type="ECO:0000313" key="4">
    <source>
        <dbReference type="RefSeq" id="XP_020111129.1"/>
    </source>
</evidence>
<keyword evidence="1" id="KW-0479">Metal-binding</keyword>
<dbReference type="GO" id="GO:0008270">
    <property type="term" value="F:zinc ion binding"/>
    <property type="evidence" value="ECO:0007669"/>
    <property type="project" value="UniProtKB-KW"/>
</dbReference>
<evidence type="ECO:0000256" key="1">
    <source>
        <dbReference type="PROSITE-ProRule" id="PRU00175"/>
    </source>
</evidence>
<evidence type="ECO:0000259" key="2">
    <source>
        <dbReference type="PROSITE" id="PS50089"/>
    </source>
</evidence>
<dbReference type="InterPro" id="IPR001841">
    <property type="entry name" value="Znf_RING"/>
</dbReference>
<evidence type="ECO:0000313" key="3">
    <source>
        <dbReference type="Proteomes" id="UP000515123"/>
    </source>
</evidence>
<dbReference type="RefSeq" id="XP_020111129.1">
    <property type="nucleotide sequence ID" value="XM_020255540.1"/>
</dbReference>
<dbReference type="Proteomes" id="UP000515123">
    <property type="component" value="Linkage group 20"/>
</dbReference>
<dbReference type="SUPFAM" id="SSF57850">
    <property type="entry name" value="RING/U-box"/>
    <property type="match status" value="1"/>
</dbReference>
<gene>
    <name evidence="4" type="primary">LOC109726098</name>
</gene>
<accession>A0A6P5GTA5</accession>
<protein>
    <submittedName>
        <fullName evidence="4">Uncharacterized protein LOC109726098 isoform X1</fullName>
    </submittedName>
</protein>
<dbReference type="GeneID" id="109726098"/>
<keyword evidence="1" id="KW-0863">Zinc-finger</keyword>
<reference evidence="4" key="2">
    <citation type="submission" date="2025-08" db="UniProtKB">
        <authorList>
            <consortium name="RefSeq"/>
        </authorList>
    </citation>
    <scope>IDENTIFICATION</scope>
    <source>
        <tissue evidence="4">Leaf</tissue>
    </source>
</reference>